<proteinExistence type="predicted"/>
<accession>A0ACB8DIM6</accession>
<keyword evidence="2" id="KW-1185">Reference proteome</keyword>
<reference evidence="1" key="1">
    <citation type="submission" date="2020-05" db="EMBL/GenBank/DDBJ databases">
        <title>Large-scale comparative analyses of tick genomes elucidate their genetic diversity and vector capacities.</title>
        <authorList>
            <person name="Jia N."/>
            <person name="Wang J."/>
            <person name="Shi W."/>
            <person name="Du L."/>
            <person name="Sun Y."/>
            <person name="Zhan W."/>
            <person name="Jiang J."/>
            <person name="Wang Q."/>
            <person name="Zhang B."/>
            <person name="Ji P."/>
            <person name="Sakyi L.B."/>
            <person name="Cui X."/>
            <person name="Yuan T."/>
            <person name="Jiang B."/>
            <person name="Yang W."/>
            <person name="Lam T.T.-Y."/>
            <person name="Chang Q."/>
            <person name="Ding S."/>
            <person name="Wang X."/>
            <person name="Zhu J."/>
            <person name="Ruan X."/>
            <person name="Zhao L."/>
            <person name="Wei J."/>
            <person name="Que T."/>
            <person name="Du C."/>
            <person name="Cheng J."/>
            <person name="Dai P."/>
            <person name="Han X."/>
            <person name="Huang E."/>
            <person name="Gao Y."/>
            <person name="Liu J."/>
            <person name="Shao H."/>
            <person name="Ye R."/>
            <person name="Li L."/>
            <person name="Wei W."/>
            <person name="Wang X."/>
            <person name="Wang C."/>
            <person name="Yang T."/>
            <person name="Huo Q."/>
            <person name="Li W."/>
            <person name="Guo W."/>
            <person name="Chen H."/>
            <person name="Zhou L."/>
            <person name="Ni X."/>
            <person name="Tian J."/>
            <person name="Zhou Y."/>
            <person name="Sheng Y."/>
            <person name="Liu T."/>
            <person name="Pan Y."/>
            <person name="Xia L."/>
            <person name="Li J."/>
            <person name="Zhao F."/>
            <person name="Cao W."/>
        </authorList>
    </citation>
    <scope>NUCLEOTIDE SEQUENCE</scope>
    <source>
        <strain evidence="1">Dsil-2018</strain>
    </source>
</reference>
<organism evidence="1 2">
    <name type="scientific">Dermacentor silvarum</name>
    <name type="common">Tick</name>
    <dbReference type="NCBI Taxonomy" id="543639"/>
    <lineage>
        <taxon>Eukaryota</taxon>
        <taxon>Metazoa</taxon>
        <taxon>Ecdysozoa</taxon>
        <taxon>Arthropoda</taxon>
        <taxon>Chelicerata</taxon>
        <taxon>Arachnida</taxon>
        <taxon>Acari</taxon>
        <taxon>Parasitiformes</taxon>
        <taxon>Ixodida</taxon>
        <taxon>Ixodoidea</taxon>
        <taxon>Ixodidae</taxon>
        <taxon>Rhipicephalinae</taxon>
        <taxon>Dermacentor</taxon>
    </lineage>
</organism>
<evidence type="ECO:0000313" key="2">
    <source>
        <dbReference type="Proteomes" id="UP000821865"/>
    </source>
</evidence>
<dbReference type="Proteomes" id="UP000821865">
    <property type="component" value="Chromosome 11"/>
</dbReference>
<dbReference type="EMBL" id="CM023480">
    <property type="protein sequence ID" value="KAH7970580.1"/>
    <property type="molecule type" value="Genomic_DNA"/>
</dbReference>
<name>A0ACB8DIM6_DERSI</name>
<sequence>MTHNDPVAPYDLKAVVLFLATCWFLREHRCFSGISLNVSVVERFRPGQFQQHITFAKQVVTFHLVDVEEIELLFTMCPLVLALDQTKLLAHVTIDRILDMEVYRFLHFTEKQLKNEPEFLDRAAHVTHDVLKMPSLLDSCTQQNEGGARCWMVTEAEELNKFLKPFGVKFNELREGSLDLTMTHNDPVAPYDLKAVVLCLATLWFLREHRCFSGVSLNVLVLEGFLPGQFLQHITFAKRVFTVHLMGVEGIELPFRMGPILQVTLMEAEGTYLSSLVITNHSLRNVTMKDSVLARLAPEFKEHRRPGDFELPGRISNSATRTELFSRLLDTYF</sequence>
<evidence type="ECO:0000313" key="1">
    <source>
        <dbReference type="EMBL" id="KAH7970580.1"/>
    </source>
</evidence>
<gene>
    <name evidence="1" type="ORF">HPB49_011051</name>
</gene>
<comment type="caution">
    <text evidence="1">The sequence shown here is derived from an EMBL/GenBank/DDBJ whole genome shotgun (WGS) entry which is preliminary data.</text>
</comment>
<protein>
    <submittedName>
        <fullName evidence="1">Uncharacterized protein</fullName>
    </submittedName>
</protein>